<evidence type="ECO:0000313" key="1">
    <source>
        <dbReference type="EMBL" id="GER60554.1"/>
    </source>
</evidence>
<evidence type="ECO:0000313" key="2">
    <source>
        <dbReference type="Proteomes" id="UP000326509"/>
    </source>
</evidence>
<reference evidence="1 2" key="1">
    <citation type="submission" date="2019-08" db="EMBL/GenBank/DDBJ databases">
        <title>Draft genome sequence of Ulvibacter marinus type strain NBRC 109484.</title>
        <authorList>
            <person name="Kawano K."/>
            <person name="Ushijima N."/>
            <person name="Kihara M."/>
            <person name="Itoh H."/>
        </authorList>
    </citation>
    <scope>NUCLEOTIDE SEQUENCE [LARGE SCALE GENOMIC DNA]</scope>
    <source>
        <strain evidence="1 2">NBRC 109484</strain>
    </source>
</reference>
<dbReference type="Proteomes" id="UP000326509">
    <property type="component" value="Unassembled WGS sequence"/>
</dbReference>
<gene>
    <name evidence="1" type="ORF">ULMA_26620</name>
</gene>
<accession>A0A5J4IZR8</accession>
<protein>
    <submittedName>
        <fullName evidence="1">Uncharacterized protein</fullName>
    </submittedName>
</protein>
<keyword evidence="2" id="KW-1185">Reference proteome</keyword>
<comment type="caution">
    <text evidence="1">The sequence shown here is derived from an EMBL/GenBank/DDBJ whole genome shotgun (WGS) entry which is preliminary data.</text>
</comment>
<proteinExistence type="predicted"/>
<organism evidence="1 2">
    <name type="scientific">Patiriisocius marinus</name>
    <dbReference type="NCBI Taxonomy" id="1397112"/>
    <lineage>
        <taxon>Bacteria</taxon>
        <taxon>Pseudomonadati</taxon>
        <taxon>Bacteroidota</taxon>
        <taxon>Flavobacteriia</taxon>
        <taxon>Flavobacteriales</taxon>
        <taxon>Flavobacteriaceae</taxon>
        <taxon>Patiriisocius</taxon>
    </lineage>
</organism>
<dbReference type="AlphaFoldDB" id="A0A5J4IZR8"/>
<dbReference type="EMBL" id="BKCG01000008">
    <property type="protein sequence ID" value="GER60554.1"/>
    <property type="molecule type" value="Genomic_DNA"/>
</dbReference>
<sequence length="302" mass="32472">MIVTSCQQESVVLETEVASLTSQVALNAKEQLPNPLFDSTKKGIYHGVIASQNSQSRGKIWINLGNNTKFTAVVEMQDGIKASFVGVENSTRGGDSNYVFKGKKGSFIVKANSVYNPEIYAVEFLDSSDYAVFAIKSTSTRMAISYTGTFNETGNTAFAGTWNVLSNGIDSPNGYNGATISQVMVTFGNTTFVDSVMESEAGNFNCWNNSAWIPIVDFGGNPNEGVMAFKQQSNFNGVVDWDLGYSDSWYIGSPTYINPQVPGLLGKSVGLGCLLESSGSFTWTAAADATVRQGEIYVDVVP</sequence>
<name>A0A5J4IZR8_9FLAO</name>